<proteinExistence type="predicted"/>
<sequence length="321" mass="37219">MESLKSAIEMLKPNAYMASIDLKEAFHSINVTHNSRKKLRFRWNNCLYQYTHALLHIIPERSSGFDGTIVFISTHACPFTHNSRKKLRFRWNNCLYQYTCMPFGLISAPRIFNKISKPVLSVLREQGILCVIYINDLYIQADCISDLNRFIKIAIDLLEKLGFTINYEKSSLIPSQIMTFLGFTLNSVEMTMNILKDKALEIIQSQIRVTIRELAMLIDLYVSCMPTVTYGQLHYRHLEMCKISQLNSNGWNFDSFVTLNPKALGEIEWWENHLLGSKKLIIVSKPNFTMQTDSSLFRWGAVCQNKTIGGDWSTFLKLRQF</sequence>
<comment type="caution">
    <text evidence="2">The sequence shown here is derived from an EMBL/GenBank/DDBJ whole genome shotgun (WGS) entry which is preliminary data.</text>
</comment>
<dbReference type="PANTHER" id="PTHR33050">
    <property type="entry name" value="REVERSE TRANSCRIPTASE DOMAIN-CONTAINING PROTEIN"/>
    <property type="match status" value="1"/>
</dbReference>
<gene>
    <name evidence="2" type="ORF">SNE40_001620</name>
</gene>
<dbReference type="Proteomes" id="UP001347796">
    <property type="component" value="Unassembled WGS sequence"/>
</dbReference>
<dbReference type="InterPro" id="IPR000477">
    <property type="entry name" value="RT_dom"/>
</dbReference>
<name>A0AAN8KGB5_PATCE</name>
<protein>
    <recommendedName>
        <fullName evidence="1">Reverse transcriptase domain-containing protein</fullName>
    </recommendedName>
</protein>
<dbReference type="Gene3D" id="3.30.70.270">
    <property type="match status" value="1"/>
</dbReference>
<dbReference type="PANTHER" id="PTHR33050:SF7">
    <property type="entry name" value="RIBONUCLEASE H"/>
    <property type="match status" value="1"/>
</dbReference>
<dbReference type="CDD" id="cd03714">
    <property type="entry name" value="RT_DIRS1"/>
    <property type="match status" value="1"/>
</dbReference>
<dbReference type="InterPro" id="IPR052055">
    <property type="entry name" value="Hepadnavirus_pol/RT"/>
</dbReference>
<dbReference type="PROSITE" id="PS50878">
    <property type="entry name" value="RT_POL"/>
    <property type="match status" value="1"/>
</dbReference>
<dbReference type="Pfam" id="PF00078">
    <property type="entry name" value="RVT_1"/>
    <property type="match status" value="1"/>
</dbReference>
<feature type="domain" description="Reverse transcriptase" evidence="1">
    <location>
        <begin position="1"/>
        <end position="185"/>
    </location>
</feature>
<dbReference type="SUPFAM" id="SSF56672">
    <property type="entry name" value="DNA/RNA polymerases"/>
    <property type="match status" value="2"/>
</dbReference>
<dbReference type="EMBL" id="JAZGQO010000001">
    <property type="protein sequence ID" value="KAK6196385.1"/>
    <property type="molecule type" value="Genomic_DNA"/>
</dbReference>
<dbReference type="AlphaFoldDB" id="A0AAN8KGB5"/>
<keyword evidence="3" id="KW-1185">Reference proteome</keyword>
<dbReference type="InterPro" id="IPR043128">
    <property type="entry name" value="Rev_trsase/Diguanyl_cyclase"/>
</dbReference>
<dbReference type="InterPro" id="IPR043502">
    <property type="entry name" value="DNA/RNA_pol_sf"/>
</dbReference>
<accession>A0AAN8KGB5</accession>
<organism evidence="2 3">
    <name type="scientific">Patella caerulea</name>
    <name type="common">Rayed Mediterranean limpet</name>
    <dbReference type="NCBI Taxonomy" id="87958"/>
    <lineage>
        <taxon>Eukaryota</taxon>
        <taxon>Metazoa</taxon>
        <taxon>Spiralia</taxon>
        <taxon>Lophotrochozoa</taxon>
        <taxon>Mollusca</taxon>
        <taxon>Gastropoda</taxon>
        <taxon>Patellogastropoda</taxon>
        <taxon>Patelloidea</taxon>
        <taxon>Patellidae</taxon>
        <taxon>Patella</taxon>
    </lineage>
</organism>
<evidence type="ECO:0000259" key="1">
    <source>
        <dbReference type="PROSITE" id="PS50878"/>
    </source>
</evidence>
<evidence type="ECO:0000313" key="2">
    <source>
        <dbReference type="EMBL" id="KAK6196385.1"/>
    </source>
</evidence>
<evidence type="ECO:0000313" key="3">
    <source>
        <dbReference type="Proteomes" id="UP001347796"/>
    </source>
</evidence>
<reference evidence="2 3" key="1">
    <citation type="submission" date="2024-01" db="EMBL/GenBank/DDBJ databases">
        <title>The genome of the rayed Mediterranean limpet Patella caerulea (Linnaeus, 1758).</title>
        <authorList>
            <person name="Anh-Thu Weber A."/>
            <person name="Halstead-Nussloch G."/>
        </authorList>
    </citation>
    <scope>NUCLEOTIDE SEQUENCE [LARGE SCALE GENOMIC DNA]</scope>
    <source>
        <strain evidence="2">AATW-2023a</strain>
        <tissue evidence="2">Whole specimen</tissue>
    </source>
</reference>